<feature type="transmembrane region" description="Helical" evidence="25">
    <location>
        <begin position="237"/>
        <end position="258"/>
    </location>
</feature>
<protein>
    <submittedName>
        <fullName evidence="28">Solute carrier family 22 member 2-like</fullName>
    </submittedName>
</protein>
<comment type="catalytic activity">
    <reaction evidence="20">
        <text>guanidine(out) = guanidine(in)</text>
        <dbReference type="Rhea" id="RHEA:73883"/>
        <dbReference type="ChEBI" id="CHEBI:30087"/>
    </reaction>
</comment>
<feature type="transmembrane region" description="Helical" evidence="25">
    <location>
        <begin position="497"/>
        <end position="516"/>
    </location>
</feature>
<comment type="catalytic activity">
    <reaction evidence="17">
        <text>dopamine(out) = dopamine(in)</text>
        <dbReference type="Rhea" id="RHEA:73863"/>
        <dbReference type="ChEBI" id="CHEBI:59905"/>
    </reaction>
</comment>
<dbReference type="Proteomes" id="UP000695026">
    <property type="component" value="Unplaced"/>
</dbReference>
<comment type="catalytic activity">
    <reaction evidence="24">
        <text>histamine(out) = histamine(in)</text>
        <dbReference type="Rhea" id="RHEA:73879"/>
        <dbReference type="ChEBI" id="CHEBI:58432"/>
    </reaction>
</comment>
<evidence type="ECO:0000256" key="25">
    <source>
        <dbReference type="SAM" id="Phobius"/>
    </source>
</evidence>
<organism evidence="27 28">
    <name type="scientific">Python bivittatus</name>
    <name type="common">Burmese python</name>
    <name type="synonym">Python molurus bivittatus</name>
    <dbReference type="NCBI Taxonomy" id="176946"/>
    <lineage>
        <taxon>Eukaryota</taxon>
        <taxon>Metazoa</taxon>
        <taxon>Chordata</taxon>
        <taxon>Craniata</taxon>
        <taxon>Vertebrata</taxon>
        <taxon>Euteleostomi</taxon>
        <taxon>Lepidosauria</taxon>
        <taxon>Squamata</taxon>
        <taxon>Bifurcata</taxon>
        <taxon>Unidentata</taxon>
        <taxon>Episquamata</taxon>
        <taxon>Toxicofera</taxon>
        <taxon>Serpentes</taxon>
        <taxon>Henophidia</taxon>
        <taxon>Pythonidae</taxon>
        <taxon>Python</taxon>
    </lineage>
</organism>
<keyword evidence="5 25" id="KW-0812">Transmembrane</keyword>
<dbReference type="OMA" id="EGWEYHY"/>
<feature type="transmembrane region" description="Helical" evidence="25">
    <location>
        <begin position="467"/>
        <end position="491"/>
    </location>
</feature>
<comment type="catalytic activity">
    <reaction evidence="21">
        <text>acetylcholine(in) = acetylcholine(out)</text>
        <dbReference type="Rhea" id="RHEA:74663"/>
        <dbReference type="ChEBI" id="CHEBI:15355"/>
    </reaction>
</comment>
<dbReference type="PANTHER" id="PTHR24064">
    <property type="entry name" value="SOLUTE CARRIER FAMILY 22 MEMBER"/>
    <property type="match status" value="1"/>
</dbReference>
<evidence type="ECO:0000256" key="7">
    <source>
        <dbReference type="ARBA" id="ARBA00023065"/>
    </source>
</evidence>
<dbReference type="PROSITE" id="PS50850">
    <property type="entry name" value="MFS"/>
    <property type="match status" value="1"/>
</dbReference>
<keyword evidence="8 25" id="KW-0472">Membrane</keyword>
<sequence length="543" mass="60951">MPDFDDLLEHIGEFDFFQKRVFFLICFLSAAFAPIYVGVVFLGYIPEHRCRSPGVSELSSRCGWTLEEELNHTVPKGVIKEDTFTPQCTRYNVNWNESGLSCTDPLEGFTSQENRSLLVTTCQEGWLYDASILSIVSEFNLVCGDSWKLDVFQSAVNAGFLVGSAFVGHIADRFGRKTSLLIAVLVTAISGVLVAFSPNYLWSVIFRFIQGLFSKGSWMAGYSLLTEIVGPSYRRTVAILYQLAYGFGLLILNALAYAIPNWRWLQLAVTFPMFFLLLYYWCLPESPRWLITQGQNARAMKLVDEIAKKNGKVLPAIFENINLEKEHVEDTKFSPSLLDLVKTPQIRKYTLILMYNWFTSAIMYQGLIMHIGVAGGNVYLDIFYATLVEFPAAFILIVTIERVGRRYPWAVSNLVAGIACLVTAFIPDDMHSLKIIAGCFGRLGIIMAFEMVCFVNSELYPTYLRNLGMMVCSSLCDFGGIISPFIVYRLTEVWRELPLVVFTVLGLIAAGSVLLLPETKGSTLPETIDDIENFHHAGLNSQS</sequence>
<dbReference type="SUPFAM" id="SSF103473">
    <property type="entry name" value="MFS general substrate transporter"/>
    <property type="match status" value="1"/>
</dbReference>
<evidence type="ECO:0000313" key="27">
    <source>
        <dbReference type="Proteomes" id="UP000695026"/>
    </source>
</evidence>
<evidence type="ECO:0000256" key="11">
    <source>
        <dbReference type="ARBA" id="ARBA00035834"/>
    </source>
</evidence>
<dbReference type="Pfam" id="PF00083">
    <property type="entry name" value="Sugar_tr"/>
    <property type="match status" value="1"/>
</dbReference>
<dbReference type="InterPro" id="IPR005828">
    <property type="entry name" value="MFS_sugar_transport-like"/>
</dbReference>
<keyword evidence="27" id="KW-1185">Reference proteome</keyword>
<evidence type="ECO:0000256" key="23">
    <source>
        <dbReference type="ARBA" id="ARBA00036978"/>
    </source>
</evidence>
<evidence type="ECO:0000256" key="12">
    <source>
        <dbReference type="ARBA" id="ARBA00035897"/>
    </source>
</evidence>
<evidence type="ECO:0000256" key="17">
    <source>
        <dbReference type="ARBA" id="ARBA00036483"/>
    </source>
</evidence>
<feature type="transmembrane region" description="Helical" evidence="25">
    <location>
        <begin position="382"/>
        <end position="400"/>
    </location>
</feature>
<comment type="similarity">
    <text evidence="2">Belongs to the major facilitator (TC 2.A.1) superfamily. Organic cation transporter (TC 2.A.1.19) family.</text>
</comment>
<dbReference type="NCBIfam" id="TIGR00898">
    <property type="entry name" value="2A0119"/>
    <property type="match status" value="1"/>
</dbReference>
<keyword evidence="9" id="KW-0325">Glycoprotein</keyword>
<comment type="catalytic activity">
    <reaction evidence="19">
        <text>(R)-salsolinol(in) = (R)-salsolinol(out)</text>
        <dbReference type="Rhea" id="RHEA:74791"/>
        <dbReference type="ChEBI" id="CHEBI:194082"/>
    </reaction>
</comment>
<dbReference type="GO" id="GO:0006811">
    <property type="term" value="P:monoatomic ion transport"/>
    <property type="evidence" value="ECO:0007669"/>
    <property type="project" value="UniProtKB-KW"/>
</dbReference>
<dbReference type="GO" id="GO:0042910">
    <property type="term" value="F:xenobiotic transmembrane transporter activity"/>
    <property type="evidence" value="ECO:0007669"/>
    <property type="project" value="UniProtKB-ARBA"/>
</dbReference>
<comment type="catalytic activity">
    <reaction evidence="22">
        <text>thiamine(in) = thiamine(out)</text>
        <dbReference type="Rhea" id="RHEA:34919"/>
        <dbReference type="ChEBI" id="CHEBI:18385"/>
    </reaction>
</comment>
<keyword evidence="3" id="KW-0813">Transport</keyword>
<keyword evidence="6 25" id="KW-1133">Transmembrane helix</keyword>
<comment type="catalytic activity">
    <reaction evidence="23">
        <text>prostaglandin F2alpha(out) = prostaglandin F2alpha(in)</text>
        <dbReference type="Rhea" id="RHEA:50988"/>
        <dbReference type="ChEBI" id="CHEBI:57404"/>
    </reaction>
</comment>
<feature type="domain" description="Major facilitator superfamily (MFS) profile" evidence="26">
    <location>
        <begin position="100"/>
        <end position="520"/>
    </location>
</feature>
<evidence type="ECO:0000256" key="14">
    <source>
        <dbReference type="ARBA" id="ARBA00035928"/>
    </source>
</evidence>
<dbReference type="InterPro" id="IPR005829">
    <property type="entry name" value="Sugar_transporter_CS"/>
</dbReference>
<comment type="catalytic activity">
    <reaction evidence="16">
        <text>serotonin(out) = serotonin(in)</text>
        <dbReference type="Rhea" id="RHEA:73867"/>
        <dbReference type="ChEBI" id="CHEBI:350546"/>
    </reaction>
</comment>
<comment type="catalytic activity">
    <reaction evidence="11">
        <text>1-methylnicotinamide(out) = 1-methylnicotinamide(in)</text>
        <dbReference type="Rhea" id="RHEA:73859"/>
        <dbReference type="ChEBI" id="CHEBI:16797"/>
    </reaction>
</comment>
<evidence type="ECO:0000256" key="20">
    <source>
        <dbReference type="ARBA" id="ARBA00036754"/>
    </source>
</evidence>
<evidence type="ECO:0000256" key="6">
    <source>
        <dbReference type="ARBA" id="ARBA00022989"/>
    </source>
</evidence>
<comment type="catalytic activity">
    <reaction evidence="13">
        <text>L-histidyl-L-proline diketopiperazine(in) = L-histidyl-L-proline diketopiperazine(out)</text>
        <dbReference type="Rhea" id="RHEA:74787"/>
        <dbReference type="ChEBI" id="CHEBI:90039"/>
    </reaction>
</comment>
<evidence type="ECO:0000259" key="26">
    <source>
        <dbReference type="PROSITE" id="PS50850"/>
    </source>
</evidence>
<dbReference type="OrthoDB" id="5141738at2759"/>
<comment type="catalytic activity">
    <reaction evidence="15">
        <text>prostaglandin E2(out) = prostaglandin E2(in)</text>
        <dbReference type="Rhea" id="RHEA:50984"/>
        <dbReference type="ChEBI" id="CHEBI:606564"/>
    </reaction>
</comment>
<dbReference type="GeneID" id="103048709"/>
<dbReference type="PROSITE" id="PS00216">
    <property type="entry name" value="SUGAR_TRANSPORT_1"/>
    <property type="match status" value="1"/>
</dbReference>
<accession>A0A9F2WG52</accession>
<evidence type="ECO:0000256" key="2">
    <source>
        <dbReference type="ARBA" id="ARBA00009203"/>
    </source>
</evidence>
<feature type="transmembrane region" description="Helical" evidence="25">
    <location>
        <begin position="180"/>
        <end position="198"/>
    </location>
</feature>
<dbReference type="GO" id="GO:0016323">
    <property type="term" value="C:basolateral plasma membrane"/>
    <property type="evidence" value="ECO:0007669"/>
    <property type="project" value="UniProtKB-SubCell"/>
</dbReference>
<feature type="transmembrane region" description="Helical" evidence="25">
    <location>
        <begin position="264"/>
        <end position="283"/>
    </location>
</feature>
<evidence type="ECO:0000256" key="8">
    <source>
        <dbReference type="ARBA" id="ARBA00023136"/>
    </source>
</evidence>
<evidence type="ECO:0000256" key="24">
    <source>
        <dbReference type="ARBA" id="ARBA00037001"/>
    </source>
</evidence>
<feature type="transmembrane region" description="Helical" evidence="25">
    <location>
        <begin position="407"/>
        <end position="426"/>
    </location>
</feature>
<evidence type="ECO:0000313" key="28">
    <source>
        <dbReference type="RefSeq" id="XP_007435154.1"/>
    </source>
</evidence>
<evidence type="ECO:0000256" key="16">
    <source>
        <dbReference type="ARBA" id="ARBA00036470"/>
    </source>
</evidence>
<evidence type="ECO:0000256" key="10">
    <source>
        <dbReference type="ARBA" id="ARBA00034696"/>
    </source>
</evidence>
<reference evidence="28" key="1">
    <citation type="submission" date="2025-08" db="UniProtKB">
        <authorList>
            <consortium name="RefSeq"/>
        </authorList>
    </citation>
    <scope>IDENTIFICATION</scope>
    <source>
        <tissue evidence="28">Liver</tissue>
    </source>
</reference>
<dbReference type="RefSeq" id="XP_007435154.1">
    <property type="nucleotide sequence ID" value="XM_007435092.2"/>
</dbReference>
<evidence type="ECO:0000256" key="13">
    <source>
        <dbReference type="ARBA" id="ARBA00035901"/>
    </source>
</evidence>
<dbReference type="KEGG" id="pbi:103048709"/>
<evidence type="ECO:0000256" key="9">
    <source>
        <dbReference type="ARBA" id="ARBA00023180"/>
    </source>
</evidence>
<dbReference type="AlphaFoldDB" id="A0A9F2WG52"/>
<dbReference type="InterPro" id="IPR004749">
    <property type="entry name" value="Orgcat_transp/SVOP"/>
</dbReference>
<comment type="subcellular location">
    <subcellularLocation>
        <location evidence="10">Basal cell membrane</location>
        <topology evidence="10">Multi-pass membrane protein</topology>
    </subcellularLocation>
    <subcellularLocation>
        <location evidence="1">Basolateral cell membrane</location>
        <topology evidence="1">Multi-pass membrane protein</topology>
    </subcellularLocation>
</comment>
<comment type="catalytic activity">
    <reaction evidence="12">
        <text>(R)-adrenaline(out) = (R)-adrenaline(in)</text>
        <dbReference type="Rhea" id="RHEA:73875"/>
        <dbReference type="ChEBI" id="CHEBI:71406"/>
    </reaction>
</comment>
<comment type="catalytic activity">
    <reaction evidence="18">
        <text>spermidine(in) = spermidine(out)</text>
        <dbReference type="Rhea" id="RHEA:35039"/>
        <dbReference type="ChEBI" id="CHEBI:57834"/>
    </reaction>
</comment>
<feature type="transmembrane region" description="Helical" evidence="25">
    <location>
        <begin position="352"/>
        <end position="376"/>
    </location>
</feature>
<keyword evidence="4" id="KW-1003">Cell membrane</keyword>
<evidence type="ECO:0000256" key="15">
    <source>
        <dbReference type="ARBA" id="ARBA00036345"/>
    </source>
</evidence>
<evidence type="ECO:0000256" key="18">
    <source>
        <dbReference type="ARBA" id="ARBA00036490"/>
    </source>
</evidence>
<evidence type="ECO:0000256" key="21">
    <source>
        <dbReference type="ARBA" id="ARBA00036778"/>
    </source>
</evidence>
<evidence type="ECO:0000256" key="3">
    <source>
        <dbReference type="ARBA" id="ARBA00022448"/>
    </source>
</evidence>
<feature type="transmembrane region" description="Helical" evidence="25">
    <location>
        <begin position="204"/>
        <end position="225"/>
    </location>
</feature>
<proteinExistence type="inferred from homology"/>
<keyword evidence="7" id="KW-0406">Ion transport</keyword>
<evidence type="ECO:0000256" key="22">
    <source>
        <dbReference type="ARBA" id="ARBA00036839"/>
    </source>
</evidence>
<gene>
    <name evidence="28" type="primary">LOC103048709</name>
</gene>
<name>A0A9F2WG52_PYTBI</name>
<dbReference type="InterPro" id="IPR020846">
    <property type="entry name" value="MFS_dom"/>
</dbReference>
<evidence type="ECO:0000256" key="19">
    <source>
        <dbReference type="ARBA" id="ARBA00036661"/>
    </source>
</evidence>
<feature type="transmembrane region" description="Helical" evidence="25">
    <location>
        <begin position="432"/>
        <end position="455"/>
    </location>
</feature>
<dbReference type="InterPro" id="IPR036259">
    <property type="entry name" value="MFS_trans_sf"/>
</dbReference>
<evidence type="ECO:0000256" key="4">
    <source>
        <dbReference type="ARBA" id="ARBA00022475"/>
    </source>
</evidence>
<dbReference type="Gene3D" id="1.20.1250.20">
    <property type="entry name" value="MFS general substrate transporter like domains"/>
    <property type="match status" value="1"/>
</dbReference>
<evidence type="ECO:0000256" key="1">
    <source>
        <dbReference type="ARBA" id="ARBA00004554"/>
    </source>
</evidence>
<feature type="transmembrane region" description="Helical" evidence="25">
    <location>
        <begin position="20"/>
        <end position="45"/>
    </location>
</feature>
<comment type="catalytic activity">
    <reaction evidence="14">
        <text>putrescine(out) = putrescine(in)</text>
        <dbReference type="Rhea" id="RHEA:72135"/>
        <dbReference type="ChEBI" id="CHEBI:326268"/>
    </reaction>
</comment>
<evidence type="ECO:0000256" key="5">
    <source>
        <dbReference type="ARBA" id="ARBA00022692"/>
    </source>
</evidence>
<dbReference type="FunFam" id="1.20.1250.20:FF:000148">
    <property type="entry name" value="Solute carrier family 22 member 2"/>
    <property type="match status" value="1"/>
</dbReference>